<dbReference type="PIRSF" id="PIRSF031551">
    <property type="entry name" value="DUF1706"/>
    <property type="match status" value="1"/>
</dbReference>
<dbReference type="HOGENOM" id="CLU_124046_0_0_9"/>
<dbReference type="AlphaFoldDB" id="A0A089M3N8"/>
<gene>
    <name evidence="1" type="ORF">PGRAT_04485</name>
</gene>
<reference evidence="1 2" key="1">
    <citation type="submission" date="2014-08" db="EMBL/GenBank/DDBJ databases">
        <title>Comparative genomics of the Paenibacillus odorifer group.</title>
        <authorList>
            <person name="den Bakker H.C."/>
            <person name="Tsai Y.-C."/>
            <person name="Martin N."/>
            <person name="Korlach J."/>
            <person name="Wiedmann M."/>
        </authorList>
    </citation>
    <scope>NUCLEOTIDE SEQUENCE [LARGE SCALE GENOMIC DNA]</scope>
    <source>
        <strain evidence="1 2">DSM 15220</strain>
    </source>
</reference>
<dbReference type="InterPro" id="IPR012550">
    <property type="entry name" value="DUF1706"/>
</dbReference>
<dbReference type="Pfam" id="PF08020">
    <property type="entry name" value="DUF1706"/>
    <property type="match status" value="1"/>
</dbReference>
<sequence>MASYEYSSKKDLLEAIHSKYVLLDAEFEDVDTSQKDVRLPGVDKTPAEIIAYQLGWLQLVMGWDKDEREGREVQMPAPGYKWNQLGGLYQSFYDQYAALSLLELRDLFRLKEQQWLDWVGALTEEELFIQGIRKWTGSKENWPMARWIHINSAAPFSSFRAKIRKWKKNLHLVPLDPPSGP</sequence>
<evidence type="ECO:0000313" key="2">
    <source>
        <dbReference type="Proteomes" id="UP000029500"/>
    </source>
</evidence>
<name>A0A089M3N8_9BACL</name>
<keyword evidence="2" id="KW-1185">Reference proteome</keyword>
<proteinExistence type="predicted"/>
<dbReference type="Gene3D" id="1.20.120.450">
    <property type="entry name" value="dinb family like domain"/>
    <property type="match status" value="1"/>
</dbReference>
<dbReference type="eggNOG" id="COG4283">
    <property type="taxonomic scope" value="Bacteria"/>
</dbReference>
<dbReference type="OrthoDB" id="9786621at2"/>
<dbReference type="PANTHER" id="PTHR40658:SF3">
    <property type="entry name" value="CLBS_DFSB FAMILY FOUR-HELIX BUNDLE PROTEIN"/>
    <property type="match status" value="1"/>
</dbReference>
<protein>
    <recommendedName>
        <fullName evidence="3">Cytoplasmic protein</fullName>
    </recommendedName>
</protein>
<dbReference type="KEGG" id="pgm:PGRAT_04485"/>
<dbReference type="InterPro" id="IPR034660">
    <property type="entry name" value="DinB/YfiT-like"/>
</dbReference>
<dbReference type="PANTHER" id="PTHR40658">
    <property type="match status" value="1"/>
</dbReference>
<dbReference type="EMBL" id="CP009287">
    <property type="protein sequence ID" value="AIQ66985.1"/>
    <property type="molecule type" value="Genomic_DNA"/>
</dbReference>
<dbReference type="RefSeq" id="WP_025705294.1">
    <property type="nucleotide sequence ID" value="NZ_CP009287.1"/>
</dbReference>
<accession>A0A089M3N8</accession>
<organism evidence="1 2">
    <name type="scientific">Paenibacillus graminis</name>
    <dbReference type="NCBI Taxonomy" id="189425"/>
    <lineage>
        <taxon>Bacteria</taxon>
        <taxon>Bacillati</taxon>
        <taxon>Bacillota</taxon>
        <taxon>Bacilli</taxon>
        <taxon>Bacillales</taxon>
        <taxon>Paenibacillaceae</taxon>
        <taxon>Paenibacillus</taxon>
    </lineage>
</organism>
<dbReference type="Proteomes" id="UP000029500">
    <property type="component" value="Chromosome"/>
</dbReference>
<evidence type="ECO:0000313" key="1">
    <source>
        <dbReference type="EMBL" id="AIQ66985.1"/>
    </source>
</evidence>
<evidence type="ECO:0008006" key="3">
    <source>
        <dbReference type="Google" id="ProtNLM"/>
    </source>
</evidence>